<feature type="transmembrane region" description="Helical" evidence="1">
    <location>
        <begin position="283"/>
        <end position="303"/>
    </location>
</feature>
<dbReference type="EMBL" id="JAVDXO010000001">
    <property type="protein sequence ID" value="MDR7305089.1"/>
    <property type="molecule type" value="Genomic_DNA"/>
</dbReference>
<evidence type="ECO:0000256" key="1">
    <source>
        <dbReference type="SAM" id="Phobius"/>
    </source>
</evidence>
<feature type="transmembrane region" description="Helical" evidence="1">
    <location>
        <begin position="315"/>
        <end position="334"/>
    </location>
</feature>
<comment type="caution">
    <text evidence="3">The sequence shown here is derived from an EMBL/GenBank/DDBJ whole genome shotgun (WGS) entry which is preliminary data.</text>
</comment>
<dbReference type="InterPro" id="IPR002656">
    <property type="entry name" value="Acyl_transf_3_dom"/>
</dbReference>
<protein>
    <submittedName>
        <fullName evidence="3">Peptidoglycan/LPS O-acetylase OafA/YrhL</fullName>
    </submittedName>
</protein>
<organism evidence="3 4">
    <name type="scientific">Rhodoferax saidenbachensis</name>
    <dbReference type="NCBI Taxonomy" id="1484693"/>
    <lineage>
        <taxon>Bacteria</taxon>
        <taxon>Pseudomonadati</taxon>
        <taxon>Pseudomonadota</taxon>
        <taxon>Betaproteobacteria</taxon>
        <taxon>Burkholderiales</taxon>
        <taxon>Comamonadaceae</taxon>
        <taxon>Rhodoferax</taxon>
    </lineage>
</organism>
<accession>A0ABU1ZHS5</accession>
<feature type="transmembrane region" description="Helical" evidence="1">
    <location>
        <begin position="150"/>
        <end position="169"/>
    </location>
</feature>
<dbReference type="PANTHER" id="PTHR11161:SF0">
    <property type="entry name" value="O-ACYLTRANSFERASE LIKE PROTEIN"/>
    <property type="match status" value="1"/>
</dbReference>
<keyword evidence="4" id="KW-1185">Reference proteome</keyword>
<feature type="transmembrane region" description="Helical" evidence="1">
    <location>
        <begin position="55"/>
        <end position="71"/>
    </location>
</feature>
<keyword evidence="1" id="KW-0812">Transmembrane</keyword>
<dbReference type="RefSeq" id="WP_310338893.1">
    <property type="nucleotide sequence ID" value="NZ_JAVDXO010000001.1"/>
</dbReference>
<keyword evidence="1" id="KW-0472">Membrane</keyword>
<sequence>MTAARAPASHFRLIDILKVVAAQCIVLHHFSAYGPLSDAAAEVAPSASEWLFDDARIAVQVFLVVAGYLAARGMAFTVRRAPSVLQALGQRYLRLVVPFVAALGLTILCAAIARPHLDGDLVPGAPSLAQLAAHASLLHSVLDVDSLSAGVWYVAIDFQLYATIALLLWLGRGQRLLSLGLVAALAVASLTWFNMDASLDAWAPYFFGAYGLGALAWWGGLRARHGIMALGLYLATLSAGLASLVVDFRSRIALALSVSAVLATFGSYRFALPRTVDRWVGRLSRTSYALFLVHFSVLLLANALWAELGLDDAEWALLFIAASWAVSLVASYAFHTQVELRFEQWRRSAKDAIAAQAAK</sequence>
<dbReference type="Pfam" id="PF01757">
    <property type="entry name" value="Acyl_transf_3"/>
    <property type="match status" value="1"/>
</dbReference>
<proteinExistence type="predicted"/>
<feature type="domain" description="Acyltransferase 3" evidence="2">
    <location>
        <begin position="14"/>
        <end position="329"/>
    </location>
</feature>
<evidence type="ECO:0000259" key="2">
    <source>
        <dbReference type="Pfam" id="PF01757"/>
    </source>
</evidence>
<gene>
    <name evidence="3" type="ORF">J2X15_000355</name>
</gene>
<dbReference type="Proteomes" id="UP001268089">
    <property type="component" value="Unassembled WGS sequence"/>
</dbReference>
<evidence type="ECO:0000313" key="3">
    <source>
        <dbReference type="EMBL" id="MDR7305089.1"/>
    </source>
</evidence>
<reference evidence="3 4" key="1">
    <citation type="submission" date="2023-07" db="EMBL/GenBank/DDBJ databases">
        <title>Sorghum-associated microbial communities from plants grown in Nebraska, USA.</title>
        <authorList>
            <person name="Schachtman D."/>
        </authorList>
    </citation>
    <scope>NUCLEOTIDE SEQUENCE [LARGE SCALE GENOMIC DNA]</scope>
    <source>
        <strain evidence="3 4">BE308</strain>
    </source>
</reference>
<feature type="transmembrane region" description="Helical" evidence="1">
    <location>
        <begin position="92"/>
        <end position="113"/>
    </location>
</feature>
<evidence type="ECO:0000313" key="4">
    <source>
        <dbReference type="Proteomes" id="UP001268089"/>
    </source>
</evidence>
<dbReference type="InterPro" id="IPR052728">
    <property type="entry name" value="O2_lipid_transport_reg"/>
</dbReference>
<name>A0ABU1ZHS5_9BURK</name>
<feature type="transmembrane region" description="Helical" evidence="1">
    <location>
        <begin position="176"/>
        <end position="195"/>
    </location>
</feature>
<feature type="transmembrane region" description="Helical" evidence="1">
    <location>
        <begin position="201"/>
        <end position="220"/>
    </location>
</feature>
<keyword evidence="1" id="KW-1133">Transmembrane helix</keyword>
<dbReference type="PANTHER" id="PTHR11161">
    <property type="entry name" value="O-ACYLTRANSFERASE"/>
    <property type="match status" value="1"/>
</dbReference>
<feature type="transmembrane region" description="Helical" evidence="1">
    <location>
        <begin position="227"/>
        <end position="246"/>
    </location>
</feature>
<feature type="transmembrane region" description="Helical" evidence="1">
    <location>
        <begin position="252"/>
        <end position="271"/>
    </location>
</feature>